<evidence type="ECO:0000256" key="6">
    <source>
        <dbReference type="ARBA" id="ARBA00022771"/>
    </source>
</evidence>
<dbReference type="FunFam" id="3.30.160.60:FF:000966">
    <property type="entry name" value="ZFP90 zinc finger protein"/>
    <property type="match status" value="4"/>
</dbReference>
<dbReference type="Gene3D" id="3.30.160.60">
    <property type="entry name" value="Classic Zinc Finger"/>
    <property type="match status" value="7"/>
</dbReference>
<feature type="domain" description="C2H2-type" evidence="14">
    <location>
        <begin position="461"/>
        <end position="488"/>
    </location>
</feature>
<evidence type="ECO:0000256" key="5">
    <source>
        <dbReference type="ARBA" id="ARBA00022737"/>
    </source>
</evidence>
<evidence type="ECO:0000259" key="14">
    <source>
        <dbReference type="PROSITE" id="PS50157"/>
    </source>
</evidence>
<evidence type="ECO:0000256" key="2">
    <source>
        <dbReference type="ARBA" id="ARBA00004123"/>
    </source>
</evidence>
<reference evidence="15" key="1">
    <citation type="submission" date="2025-08" db="UniProtKB">
        <authorList>
            <consortium name="Ensembl"/>
        </authorList>
    </citation>
    <scope>IDENTIFICATION</scope>
</reference>
<feature type="domain" description="C2H2-type" evidence="14">
    <location>
        <begin position="321"/>
        <end position="348"/>
    </location>
</feature>
<dbReference type="FunFam" id="3.30.160.60:FF:002282">
    <property type="entry name" value="Wu:fb97d07 protein"/>
    <property type="match status" value="2"/>
</dbReference>
<evidence type="ECO:0000313" key="16">
    <source>
        <dbReference type="Proteomes" id="UP000265020"/>
    </source>
</evidence>
<dbReference type="PANTHER" id="PTHR24409">
    <property type="entry name" value="ZINC FINGER PROTEIN 142"/>
    <property type="match status" value="1"/>
</dbReference>
<dbReference type="SUPFAM" id="SSF57667">
    <property type="entry name" value="beta-beta-alpha zinc fingers"/>
    <property type="match status" value="4"/>
</dbReference>
<dbReference type="Ensembl" id="ENSCVAT00000006320.1">
    <property type="protein sequence ID" value="ENSCVAP00000005655.1"/>
    <property type="gene ID" value="ENSCVAG00000007073.1"/>
</dbReference>
<evidence type="ECO:0000256" key="8">
    <source>
        <dbReference type="ARBA" id="ARBA00023015"/>
    </source>
</evidence>
<keyword evidence="7" id="KW-0862">Zinc</keyword>
<evidence type="ECO:0000256" key="12">
    <source>
        <dbReference type="PROSITE-ProRule" id="PRU00042"/>
    </source>
</evidence>
<dbReference type="Pfam" id="PF00096">
    <property type="entry name" value="zf-C2H2"/>
    <property type="match status" value="7"/>
</dbReference>
<dbReference type="InterPro" id="IPR036236">
    <property type="entry name" value="Znf_C2H2_sf"/>
</dbReference>
<feature type="region of interest" description="Disordered" evidence="13">
    <location>
        <begin position="111"/>
        <end position="141"/>
    </location>
</feature>
<keyword evidence="4" id="KW-0479">Metal-binding</keyword>
<feature type="domain" description="C2H2-type" evidence="14">
    <location>
        <begin position="349"/>
        <end position="376"/>
    </location>
</feature>
<evidence type="ECO:0000256" key="4">
    <source>
        <dbReference type="ARBA" id="ARBA00022723"/>
    </source>
</evidence>
<dbReference type="InterPro" id="IPR013087">
    <property type="entry name" value="Znf_C2H2_type"/>
</dbReference>
<dbReference type="GeneTree" id="ENSGT01150000286918"/>
<keyword evidence="11" id="KW-0539">Nucleus</keyword>
<evidence type="ECO:0000256" key="1">
    <source>
        <dbReference type="ARBA" id="ARBA00003767"/>
    </source>
</evidence>
<dbReference type="AlphaFoldDB" id="A0A3Q2FLE3"/>
<comment type="similarity">
    <text evidence="3">Belongs to the krueppel C2H2-type zinc-finger protein family.</text>
</comment>
<dbReference type="PROSITE" id="PS51257">
    <property type="entry name" value="PROKAR_LIPOPROTEIN"/>
    <property type="match status" value="1"/>
</dbReference>
<feature type="domain" description="C2H2-type" evidence="14">
    <location>
        <begin position="405"/>
        <end position="432"/>
    </location>
</feature>
<reference evidence="15" key="2">
    <citation type="submission" date="2025-09" db="UniProtKB">
        <authorList>
            <consortium name="Ensembl"/>
        </authorList>
    </citation>
    <scope>IDENTIFICATION</scope>
</reference>
<dbReference type="GO" id="GO:0000977">
    <property type="term" value="F:RNA polymerase II transcription regulatory region sequence-specific DNA binding"/>
    <property type="evidence" value="ECO:0007669"/>
    <property type="project" value="TreeGrafter"/>
</dbReference>
<organism evidence="15 16">
    <name type="scientific">Cyprinodon variegatus</name>
    <name type="common">Sheepshead minnow</name>
    <dbReference type="NCBI Taxonomy" id="28743"/>
    <lineage>
        <taxon>Eukaryota</taxon>
        <taxon>Metazoa</taxon>
        <taxon>Chordata</taxon>
        <taxon>Craniata</taxon>
        <taxon>Vertebrata</taxon>
        <taxon>Euteleostomi</taxon>
        <taxon>Actinopterygii</taxon>
        <taxon>Neopterygii</taxon>
        <taxon>Teleostei</taxon>
        <taxon>Neoteleostei</taxon>
        <taxon>Acanthomorphata</taxon>
        <taxon>Ovalentaria</taxon>
        <taxon>Atherinomorphae</taxon>
        <taxon>Cyprinodontiformes</taxon>
        <taxon>Cyprinodontidae</taxon>
        <taxon>Cyprinodon</taxon>
    </lineage>
</organism>
<dbReference type="SMART" id="SM00355">
    <property type="entry name" value="ZnF_C2H2"/>
    <property type="match status" value="8"/>
</dbReference>
<dbReference type="GO" id="GO:0000981">
    <property type="term" value="F:DNA-binding transcription factor activity, RNA polymerase II-specific"/>
    <property type="evidence" value="ECO:0007669"/>
    <property type="project" value="TreeGrafter"/>
</dbReference>
<dbReference type="PANTHER" id="PTHR24409:SF295">
    <property type="entry name" value="AZ2-RELATED"/>
    <property type="match status" value="1"/>
</dbReference>
<evidence type="ECO:0000256" key="7">
    <source>
        <dbReference type="ARBA" id="ARBA00022833"/>
    </source>
</evidence>
<keyword evidence="9" id="KW-0238">DNA-binding</keyword>
<dbReference type="Proteomes" id="UP000265020">
    <property type="component" value="Unassembled WGS sequence"/>
</dbReference>
<accession>A0A3Q2FLE3</accession>
<evidence type="ECO:0000256" key="13">
    <source>
        <dbReference type="SAM" id="MobiDB-lite"/>
    </source>
</evidence>
<feature type="domain" description="C2H2-type" evidence="14">
    <location>
        <begin position="433"/>
        <end position="460"/>
    </location>
</feature>
<evidence type="ECO:0000256" key="11">
    <source>
        <dbReference type="ARBA" id="ARBA00023242"/>
    </source>
</evidence>
<evidence type="ECO:0000256" key="3">
    <source>
        <dbReference type="ARBA" id="ARBA00006991"/>
    </source>
</evidence>
<feature type="domain" description="C2H2-type" evidence="14">
    <location>
        <begin position="293"/>
        <end position="320"/>
    </location>
</feature>
<keyword evidence="16" id="KW-1185">Reference proteome</keyword>
<feature type="domain" description="C2H2-type" evidence="14">
    <location>
        <begin position="377"/>
        <end position="404"/>
    </location>
</feature>
<comment type="subcellular location">
    <subcellularLocation>
        <location evidence="2">Nucleus</location>
    </subcellularLocation>
</comment>
<dbReference type="GO" id="GO:0008270">
    <property type="term" value="F:zinc ion binding"/>
    <property type="evidence" value="ECO:0007669"/>
    <property type="project" value="UniProtKB-KW"/>
</dbReference>
<keyword evidence="10" id="KW-0804">Transcription</keyword>
<keyword evidence="6 12" id="KW-0863">Zinc-finger</keyword>
<evidence type="ECO:0000256" key="10">
    <source>
        <dbReference type="ARBA" id="ARBA00023163"/>
    </source>
</evidence>
<evidence type="ECO:0000256" key="9">
    <source>
        <dbReference type="ARBA" id="ARBA00023125"/>
    </source>
</evidence>
<protein>
    <submittedName>
        <fullName evidence="15">Gastrula zinc finger protein XlCGF57.1-like</fullName>
    </submittedName>
</protein>
<keyword evidence="8" id="KW-0805">Transcription regulation</keyword>
<keyword evidence="5" id="KW-0677">Repeat</keyword>
<proteinExistence type="inferred from homology"/>
<sequence>MHRKLLSNRHLAEEEEEAEVASLAASSISLACVWSHCREADNLGVFAVRMSSVQLQGEFITEQLTPAEETFTEFKGSLVNSEEKMDDQHLLLDFTRIPQIISHRIDRLQEERNSSLDQKEPEALQIKEEQKEPEDPWTKEETMELPISEQEEQLVLKQEAEDTIDKTFPSLICGENCLKKEDLMDHMRAHTDRLQDYVGKEEDSSDQQLCGQERKFSLDQEEPEPLQIKEEQKEPEHLWRKKETMELPISEHEEQLVQETENTGDTCLTYGEKPLKKRKTIDRMKTHKGQKIYECLSCVKMFTTKSSLDTHIRIHTGEKPFSCTICNKNFNNKSNLTRHVSFHTGKKPFECPSCGKSFTRKSDLNTHMRIHTGEKPFSCTICNKNFNNKSNLTRHVTFHTGKKPFECPSCGKSFTRKSDLNTHMRIHTGEKPFSCNICNKDFTDRSNLTSHIRIHTGEKPFSCNICNKDFTDRSNLTSHIRIHTGEKPF</sequence>
<dbReference type="FunFam" id="3.30.160.60:FF:001498">
    <property type="entry name" value="Zinc finger protein 404"/>
    <property type="match status" value="1"/>
</dbReference>
<dbReference type="PROSITE" id="PS50157">
    <property type="entry name" value="ZINC_FINGER_C2H2_2"/>
    <property type="match status" value="7"/>
</dbReference>
<dbReference type="PROSITE" id="PS00028">
    <property type="entry name" value="ZINC_FINGER_C2H2_1"/>
    <property type="match status" value="7"/>
</dbReference>
<evidence type="ECO:0000313" key="15">
    <source>
        <dbReference type="Ensembl" id="ENSCVAP00000005655.1"/>
    </source>
</evidence>
<comment type="function">
    <text evidence="1">May be involved in transcriptional regulation.</text>
</comment>
<name>A0A3Q2FLE3_CYPVA</name>
<dbReference type="GO" id="GO:0005634">
    <property type="term" value="C:nucleus"/>
    <property type="evidence" value="ECO:0007669"/>
    <property type="project" value="UniProtKB-SubCell"/>
</dbReference>